<accession>A0A7X3CNK3</accession>
<dbReference type="InterPro" id="IPR058926">
    <property type="entry name" value="YmzB-like"/>
</dbReference>
<evidence type="ECO:0000313" key="2">
    <source>
        <dbReference type="Proteomes" id="UP000447876"/>
    </source>
</evidence>
<reference evidence="1 2" key="1">
    <citation type="submission" date="2019-11" db="EMBL/GenBank/DDBJ databases">
        <title>Draft genome sequences of five Paenibacillus species of dairy origin.</title>
        <authorList>
            <person name="Olajide A.M."/>
            <person name="Chen S."/>
            <person name="Lapointe G."/>
        </authorList>
    </citation>
    <scope>NUCLEOTIDE SEQUENCE [LARGE SCALE GENOMIC DNA]</scope>
    <source>
        <strain evidence="1 2">12CR55</strain>
    </source>
</reference>
<dbReference type="AlphaFoldDB" id="A0A7X3CNK3"/>
<name>A0A7X3CNK3_9BACL</name>
<organism evidence="1 2">
    <name type="scientific">Paenibacillus woosongensis</name>
    <dbReference type="NCBI Taxonomy" id="307580"/>
    <lineage>
        <taxon>Bacteria</taxon>
        <taxon>Bacillati</taxon>
        <taxon>Bacillota</taxon>
        <taxon>Bacilli</taxon>
        <taxon>Bacillales</taxon>
        <taxon>Paenibacillaceae</taxon>
        <taxon>Paenibacillus</taxon>
    </lineage>
</organism>
<comment type="caution">
    <text evidence="1">The sequence shown here is derived from an EMBL/GenBank/DDBJ whole genome shotgun (WGS) entry which is preliminary data.</text>
</comment>
<gene>
    <name evidence="1" type="ORF">GNP95_13035</name>
</gene>
<proteinExistence type="predicted"/>
<sequence>MNENLQSIMDWLDNHIGGSLHIRKIEQGNTDEVQLKLEHKGIHDDHTHALDGYTGESVLILRGEGRVIQPGGTELPLPENTFLIPVEKIMQTRMNSQTMTVETERARYDINESG</sequence>
<evidence type="ECO:0000313" key="1">
    <source>
        <dbReference type="EMBL" id="MUG45914.1"/>
    </source>
</evidence>
<dbReference type="Pfam" id="PF25846">
    <property type="entry name" value="YmzB"/>
    <property type="match status" value="1"/>
</dbReference>
<protein>
    <submittedName>
        <fullName evidence="1">Uncharacterized protein</fullName>
    </submittedName>
</protein>
<dbReference type="Proteomes" id="UP000447876">
    <property type="component" value="Unassembled WGS sequence"/>
</dbReference>
<dbReference type="EMBL" id="WNZW01000003">
    <property type="protein sequence ID" value="MUG45914.1"/>
    <property type="molecule type" value="Genomic_DNA"/>
</dbReference>